<organism evidence="2 3">
    <name type="scientific">Thermobifida alba</name>
    <name type="common">Thermomonospora alba</name>
    <dbReference type="NCBI Taxonomy" id="53522"/>
    <lineage>
        <taxon>Bacteria</taxon>
        <taxon>Bacillati</taxon>
        <taxon>Actinomycetota</taxon>
        <taxon>Actinomycetes</taxon>
        <taxon>Streptosporangiales</taxon>
        <taxon>Nocardiopsidaceae</taxon>
        <taxon>Thermobifida</taxon>
    </lineage>
</organism>
<dbReference type="EMBL" id="CP051627">
    <property type="protein sequence ID" value="UPT22412.1"/>
    <property type="molecule type" value="Genomic_DNA"/>
</dbReference>
<feature type="transmembrane region" description="Helical" evidence="1">
    <location>
        <begin position="12"/>
        <end position="29"/>
    </location>
</feature>
<keyword evidence="1" id="KW-0472">Membrane</keyword>
<keyword evidence="3" id="KW-1185">Reference proteome</keyword>
<reference evidence="2 3" key="1">
    <citation type="submission" date="2020-04" db="EMBL/GenBank/DDBJ databases">
        <title>Thermobifida alba genome sequencing and assembly.</title>
        <authorList>
            <person name="Luzics S."/>
            <person name="Horvath B."/>
            <person name="Nagy I."/>
            <person name="Toth A."/>
            <person name="Nagy I."/>
            <person name="Kukolya J."/>
        </authorList>
    </citation>
    <scope>NUCLEOTIDE SEQUENCE [LARGE SCALE GENOMIC DNA]</scope>
    <source>
        <strain evidence="2 3">DSM 43795</strain>
    </source>
</reference>
<evidence type="ECO:0000256" key="1">
    <source>
        <dbReference type="SAM" id="Phobius"/>
    </source>
</evidence>
<dbReference type="RefSeq" id="WP_248590899.1">
    <property type="nucleotide sequence ID" value="NZ_BAABEB010000038.1"/>
</dbReference>
<gene>
    <name evidence="2" type="ORF">FOF52_16770</name>
</gene>
<evidence type="ECO:0000313" key="2">
    <source>
        <dbReference type="EMBL" id="UPT22412.1"/>
    </source>
</evidence>
<keyword evidence="1" id="KW-0812">Transmembrane</keyword>
<name>A0ABY4L8J0_THEAE</name>
<proteinExistence type="predicted"/>
<accession>A0ABY4L8J0</accession>
<evidence type="ECO:0008006" key="4">
    <source>
        <dbReference type="Google" id="ProtNLM"/>
    </source>
</evidence>
<feature type="transmembrane region" description="Helical" evidence="1">
    <location>
        <begin position="106"/>
        <end position="124"/>
    </location>
</feature>
<dbReference type="Proteomes" id="UP000832041">
    <property type="component" value="Chromosome"/>
</dbReference>
<keyword evidence="1" id="KW-1133">Transmembrane helix</keyword>
<protein>
    <recommendedName>
        <fullName evidence="4">MFS transporter</fullName>
    </recommendedName>
</protein>
<evidence type="ECO:0000313" key="3">
    <source>
        <dbReference type="Proteomes" id="UP000832041"/>
    </source>
</evidence>
<feature type="transmembrane region" description="Helical" evidence="1">
    <location>
        <begin position="35"/>
        <end position="55"/>
    </location>
</feature>
<feature type="transmembrane region" description="Helical" evidence="1">
    <location>
        <begin position="62"/>
        <end position="81"/>
    </location>
</feature>
<sequence>MHGTSLARVARAGVFAAVSVGVSANGHALQSGHDVPLSGTLAGFALMLAVGWGLAGRERGGAILGWMLWGQLALHLVFGLTESGGGIHAAHRTAALPGTADGPDSSLGMLATHLGAALLCALWLHRGEAAALRLARALRTLLSGAFRLCTAPPAVPGPSRGRLYGGSGTPLASGAVLRYAVVRRGPPAPRLP</sequence>